<keyword evidence="5" id="KW-0808">Transferase</keyword>
<dbReference type="PRINTS" id="PR00344">
    <property type="entry name" value="BCTRLSENSOR"/>
</dbReference>
<keyword evidence="16" id="KW-1185">Reference proteome</keyword>
<keyword evidence="7" id="KW-0547">Nucleotide-binding</keyword>
<dbReference type="CDD" id="cd00082">
    <property type="entry name" value="HisKA"/>
    <property type="match status" value="1"/>
</dbReference>
<dbReference type="AlphaFoldDB" id="S9ZNV8"/>
<dbReference type="PANTHER" id="PTHR45569:SF1">
    <property type="entry name" value="SENSOR PROTEIN KDPD"/>
    <property type="match status" value="1"/>
</dbReference>
<dbReference type="InterPro" id="IPR038318">
    <property type="entry name" value="KdpD_sf"/>
</dbReference>
<dbReference type="EMBL" id="ATJV01000059">
    <property type="protein sequence ID" value="EPZ15197.1"/>
    <property type="molecule type" value="Genomic_DNA"/>
</dbReference>
<evidence type="ECO:0000256" key="13">
    <source>
        <dbReference type="SAM" id="Phobius"/>
    </source>
</evidence>
<dbReference type="Gene3D" id="1.20.120.620">
    <property type="entry name" value="Backbone structure of the membrane domain of e. Coli histidine kinase receptor kdpd"/>
    <property type="match status" value="1"/>
</dbReference>
<gene>
    <name evidence="15" type="ORF">M622_03465</name>
</gene>
<keyword evidence="12 13" id="KW-0472">Membrane</keyword>
<evidence type="ECO:0000313" key="16">
    <source>
        <dbReference type="Proteomes" id="UP000015455"/>
    </source>
</evidence>
<keyword evidence="4" id="KW-0597">Phosphoprotein</keyword>
<evidence type="ECO:0000313" key="15">
    <source>
        <dbReference type="EMBL" id="EPZ15197.1"/>
    </source>
</evidence>
<feature type="transmembrane region" description="Helical" evidence="13">
    <location>
        <begin position="57"/>
        <end position="73"/>
    </location>
</feature>
<feature type="transmembrane region" description="Helical" evidence="13">
    <location>
        <begin position="85"/>
        <end position="105"/>
    </location>
</feature>
<evidence type="ECO:0000256" key="11">
    <source>
        <dbReference type="ARBA" id="ARBA00023012"/>
    </source>
</evidence>
<keyword evidence="9" id="KW-0067">ATP-binding</keyword>
<dbReference type="SUPFAM" id="SSF47384">
    <property type="entry name" value="Homodimeric domain of signal transducing histidine kinase"/>
    <property type="match status" value="1"/>
</dbReference>
<evidence type="ECO:0000256" key="10">
    <source>
        <dbReference type="ARBA" id="ARBA00022989"/>
    </source>
</evidence>
<feature type="transmembrane region" description="Helical" evidence="13">
    <location>
        <begin position="12"/>
        <end position="29"/>
    </location>
</feature>
<evidence type="ECO:0000256" key="6">
    <source>
        <dbReference type="ARBA" id="ARBA00022692"/>
    </source>
</evidence>
<dbReference type="SUPFAM" id="SSF55874">
    <property type="entry name" value="ATPase domain of HSP90 chaperone/DNA topoisomerase II/histidine kinase"/>
    <property type="match status" value="1"/>
</dbReference>
<dbReference type="InterPro" id="IPR003661">
    <property type="entry name" value="HisK_dim/P_dom"/>
</dbReference>
<comment type="subcellular location">
    <subcellularLocation>
        <location evidence="2">Membrane</location>
        <topology evidence="2">Multi-pass membrane protein</topology>
    </subcellularLocation>
</comment>
<dbReference type="GO" id="GO:0005886">
    <property type="term" value="C:plasma membrane"/>
    <property type="evidence" value="ECO:0007669"/>
    <property type="project" value="TreeGrafter"/>
</dbReference>
<evidence type="ECO:0000256" key="1">
    <source>
        <dbReference type="ARBA" id="ARBA00000085"/>
    </source>
</evidence>
<dbReference type="CDD" id="cd00075">
    <property type="entry name" value="HATPase"/>
    <property type="match status" value="1"/>
</dbReference>
<evidence type="ECO:0000256" key="7">
    <source>
        <dbReference type="ARBA" id="ARBA00022741"/>
    </source>
</evidence>
<evidence type="ECO:0000256" key="4">
    <source>
        <dbReference type="ARBA" id="ARBA00022553"/>
    </source>
</evidence>
<comment type="catalytic activity">
    <reaction evidence="1">
        <text>ATP + protein L-histidine = ADP + protein N-phospho-L-histidine.</text>
        <dbReference type="EC" id="2.7.13.3"/>
    </reaction>
</comment>
<dbReference type="InterPro" id="IPR036890">
    <property type="entry name" value="HATPase_C_sf"/>
</dbReference>
<feature type="domain" description="Histidine kinase" evidence="14">
    <location>
        <begin position="140"/>
        <end position="371"/>
    </location>
</feature>
<dbReference type="STRING" id="1348657.M622_03465"/>
<dbReference type="SMART" id="SM00387">
    <property type="entry name" value="HATPase_c"/>
    <property type="match status" value="1"/>
</dbReference>
<keyword evidence="6 13" id="KW-0812">Transmembrane</keyword>
<dbReference type="PROSITE" id="PS50109">
    <property type="entry name" value="HIS_KIN"/>
    <property type="match status" value="1"/>
</dbReference>
<dbReference type="InterPro" id="IPR004358">
    <property type="entry name" value="Sig_transdc_His_kin-like_C"/>
</dbReference>
<reference evidence="15 16" key="1">
    <citation type="submission" date="2013-06" db="EMBL/GenBank/DDBJ databases">
        <title>Draft genome sequence of Thauera terpenica.</title>
        <authorList>
            <person name="Liu B."/>
            <person name="Frostegard A.H."/>
            <person name="Shapleigh J.P."/>
        </authorList>
    </citation>
    <scope>NUCLEOTIDE SEQUENCE [LARGE SCALE GENOMIC DNA]</scope>
    <source>
        <strain evidence="15 16">58Eu</strain>
    </source>
</reference>
<keyword evidence="8" id="KW-0418">Kinase</keyword>
<dbReference type="RefSeq" id="WP_021249591.1">
    <property type="nucleotide sequence ID" value="NZ_ATJV01000059.1"/>
</dbReference>
<dbReference type="PATRIC" id="fig|1348657.5.peg.2173"/>
<dbReference type="InterPro" id="IPR036097">
    <property type="entry name" value="HisK_dim/P_sf"/>
</dbReference>
<evidence type="ECO:0000256" key="5">
    <source>
        <dbReference type="ARBA" id="ARBA00022679"/>
    </source>
</evidence>
<evidence type="ECO:0000256" key="12">
    <source>
        <dbReference type="ARBA" id="ARBA00023136"/>
    </source>
</evidence>
<dbReference type="InterPro" id="IPR005467">
    <property type="entry name" value="His_kinase_dom"/>
</dbReference>
<dbReference type="Pfam" id="PF00512">
    <property type="entry name" value="HisKA"/>
    <property type="match status" value="1"/>
</dbReference>
<sequence>MSSILTQARPYGGAVLIVLGVALLGAPLLGHLELANIAMLFPLAVLFAALWLGRGPAVLAALLSVALLDFFFVKPHFTFAIEDLQYLLTFAVLLSVALIAAELVARLRRERDTAAARAGEAAQARLAVDSERLRNTLLASLSHDLRSPLTALAGLAESLPLAGPRLPPAQAALAEAIRREALRTHALARDLLDLARLQGETVTLAREWVPVDELVASAVQAREHALQALQLRMALEDDLPLLRVDAVLMERVLCNLIDNALAHTPAGGSLSLAASVERCAAVGASASAGWLQLSVCDSGCGLPAGREQAIFERFVRGGDSALPGPGHAGDDGSGLGLAIVRSIVEAHGGTVEASNREQGGACFTVRLPLEPQPLLPELE</sequence>
<evidence type="ECO:0000256" key="2">
    <source>
        <dbReference type="ARBA" id="ARBA00004141"/>
    </source>
</evidence>
<accession>S9ZNV8</accession>
<dbReference type="SMART" id="SM00388">
    <property type="entry name" value="HisKA"/>
    <property type="match status" value="1"/>
</dbReference>
<protein>
    <recommendedName>
        <fullName evidence="3">histidine kinase</fullName>
        <ecNumber evidence="3">2.7.13.3</ecNumber>
    </recommendedName>
</protein>
<dbReference type="PANTHER" id="PTHR45569">
    <property type="entry name" value="SENSOR PROTEIN KDPD"/>
    <property type="match status" value="1"/>
</dbReference>
<name>S9ZNV8_9RHOO</name>
<keyword evidence="10 13" id="KW-1133">Transmembrane helix</keyword>
<dbReference type="Pfam" id="PF13493">
    <property type="entry name" value="DUF4118"/>
    <property type="match status" value="1"/>
</dbReference>
<dbReference type="InterPro" id="IPR025201">
    <property type="entry name" value="KdpD_TM"/>
</dbReference>
<dbReference type="Gene3D" id="1.10.287.130">
    <property type="match status" value="1"/>
</dbReference>
<organism evidence="15 16">
    <name type="scientific">Thauera terpenica 58Eu</name>
    <dbReference type="NCBI Taxonomy" id="1348657"/>
    <lineage>
        <taxon>Bacteria</taxon>
        <taxon>Pseudomonadati</taxon>
        <taxon>Pseudomonadota</taxon>
        <taxon>Betaproteobacteria</taxon>
        <taxon>Rhodocyclales</taxon>
        <taxon>Zoogloeaceae</taxon>
        <taxon>Thauera</taxon>
    </lineage>
</organism>
<keyword evidence="11" id="KW-0902">Two-component regulatory system</keyword>
<comment type="caution">
    <text evidence="15">The sequence shown here is derived from an EMBL/GenBank/DDBJ whole genome shotgun (WGS) entry which is preliminary data.</text>
</comment>
<evidence type="ECO:0000256" key="9">
    <source>
        <dbReference type="ARBA" id="ARBA00022840"/>
    </source>
</evidence>
<evidence type="ECO:0000259" key="14">
    <source>
        <dbReference type="PROSITE" id="PS50109"/>
    </source>
</evidence>
<dbReference type="InterPro" id="IPR003594">
    <property type="entry name" value="HATPase_dom"/>
</dbReference>
<dbReference type="InterPro" id="IPR052023">
    <property type="entry name" value="Histidine_kinase_KdpD"/>
</dbReference>
<dbReference type="GO" id="GO:0000155">
    <property type="term" value="F:phosphorelay sensor kinase activity"/>
    <property type="evidence" value="ECO:0007669"/>
    <property type="project" value="InterPro"/>
</dbReference>
<dbReference type="GO" id="GO:0005524">
    <property type="term" value="F:ATP binding"/>
    <property type="evidence" value="ECO:0007669"/>
    <property type="project" value="UniProtKB-KW"/>
</dbReference>
<evidence type="ECO:0000256" key="8">
    <source>
        <dbReference type="ARBA" id="ARBA00022777"/>
    </source>
</evidence>
<dbReference type="Pfam" id="PF02518">
    <property type="entry name" value="HATPase_c"/>
    <property type="match status" value="1"/>
</dbReference>
<evidence type="ECO:0000256" key="3">
    <source>
        <dbReference type="ARBA" id="ARBA00012438"/>
    </source>
</evidence>
<proteinExistence type="predicted"/>
<dbReference type="Proteomes" id="UP000015455">
    <property type="component" value="Unassembled WGS sequence"/>
</dbReference>
<dbReference type="eggNOG" id="COG2205">
    <property type="taxonomic scope" value="Bacteria"/>
</dbReference>
<dbReference type="Gene3D" id="3.30.565.10">
    <property type="entry name" value="Histidine kinase-like ATPase, C-terminal domain"/>
    <property type="match status" value="1"/>
</dbReference>
<dbReference type="EC" id="2.7.13.3" evidence="3"/>